<sequence length="231" mass="25701">FNLYKYSPSSSCALINTTPTSPKLQLNKTSLTSAGSIQCTVREVFSKFNFLKGPGLLQFWACNTSSKSEDIGCNLILKQQTYRLNGDPQGLLQDYRRTCLENNYPCVGIETSVGNWLAGRVAQTRIADHRTIHRVLNQEDQHSADVGNLGQLVLPVFFGQGAGKKLVGIIEFVTPVAKESYIDDFEQIHSLLKTPKKFTLPACTQDKIEQEFDLKAFLSACGTLKKYLKSL</sequence>
<dbReference type="Proteomes" id="UP001206925">
    <property type="component" value="Unassembled WGS sequence"/>
</dbReference>
<feature type="non-terminal residue" evidence="1">
    <location>
        <position position="1"/>
    </location>
</feature>
<comment type="caution">
    <text evidence="1">The sequence shown here is derived from an EMBL/GenBank/DDBJ whole genome shotgun (WGS) entry which is preliminary data.</text>
</comment>
<reference evidence="1" key="1">
    <citation type="submission" date="2022-06" db="EMBL/GenBank/DDBJ databases">
        <title>Uncovering the hologenomic basis of an extraordinary plant invasion.</title>
        <authorList>
            <person name="Bieker V.C."/>
            <person name="Martin M.D."/>
            <person name="Gilbert T."/>
            <person name="Hodgins K."/>
            <person name="Battlay P."/>
            <person name="Petersen B."/>
            <person name="Wilson J."/>
        </authorList>
    </citation>
    <scope>NUCLEOTIDE SEQUENCE</scope>
    <source>
        <strain evidence="1">AA19_3_7</strain>
        <tissue evidence="1">Leaf</tissue>
    </source>
</reference>
<keyword evidence="2" id="KW-1185">Reference proteome</keyword>
<gene>
    <name evidence="1" type="ORF">M8C21_033251</name>
</gene>
<proteinExistence type="predicted"/>
<organism evidence="1 2">
    <name type="scientific">Ambrosia artemisiifolia</name>
    <name type="common">Common ragweed</name>
    <dbReference type="NCBI Taxonomy" id="4212"/>
    <lineage>
        <taxon>Eukaryota</taxon>
        <taxon>Viridiplantae</taxon>
        <taxon>Streptophyta</taxon>
        <taxon>Embryophyta</taxon>
        <taxon>Tracheophyta</taxon>
        <taxon>Spermatophyta</taxon>
        <taxon>Magnoliopsida</taxon>
        <taxon>eudicotyledons</taxon>
        <taxon>Gunneridae</taxon>
        <taxon>Pentapetalae</taxon>
        <taxon>asterids</taxon>
        <taxon>campanulids</taxon>
        <taxon>Asterales</taxon>
        <taxon>Asteraceae</taxon>
        <taxon>Asteroideae</taxon>
        <taxon>Heliantheae alliance</taxon>
        <taxon>Heliantheae</taxon>
        <taxon>Ambrosia</taxon>
    </lineage>
</organism>
<dbReference type="AlphaFoldDB" id="A0AAD5D4N0"/>
<name>A0AAD5D4N0_AMBAR</name>
<evidence type="ECO:0000313" key="2">
    <source>
        <dbReference type="Proteomes" id="UP001206925"/>
    </source>
</evidence>
<dbReference type="EMBL" id="JAMZMK010005870">
    <property type="protein sequence ID" value="KAI7751610.1"/>
    <property type="molecule type" value="Genomic_DNA"/>
</dbReference>
<protein>
    <recommendedName>
        <fullName evidence="3">GAF domain-containing protein</fullName>
    </recommendedName>
</protein>
<evidence type="ECO:0008006" key="3">
    <source>
        <dbReference type="Google" id="ProtNLM"/>
    </source>
</evidence>
<evidence type="ECO:0000313" key="1">
    <source>
        <dbReference type="EMBL" id="KAI7751610.1"/>
    </source>
</evidence>
<accession>A0AAD5D4N0</accession>